<dbReference type="EMBL" id="VSSQ01012892">
    <property type="protein sequence ID" value="MPM50272.1"/>
    <property type="molecule type" value="Genomic_DNA"/>
</dbReference>
<organism evidence="1">
    <name type="scientific">bioreactor metagenome</name>
    <dbReference type="NCBI Taxonomy" id="1076179"/>
    <lineage>
        <taxon>unclassified sequences</taxon>
        <taxon>metagenomes</taxon>
        <taxon>ecological metagenomes</taxon>
    </lineage>
</organism>
<protein>
    <submittedName>
        <fullName evidence="1">Uncharacterized protein</fullName>
    </submittedName>
</protein>
<name>A0A645AAR4_9ZZZZ</name>
<proteinExistence type="predicted"/>
<evidence type="ECO:0000313" key="1">
    <source>
        <dbReference type="EMBL" id="MPM50272.1"/>
    </source>
</evidence>
<sequence>MFLRKWLLIGMCLSGMGMMLRGQDNEPGVAYAGTSLASAYGAVLGADITAEIAQYRRGAVFRNVGGFITAGHGPEYVFEPSEPITLVLHGDTVVLGRYCVLVTPKNRIYKIRVDHIREHLGTVVAILESRYGKLPFRKIEKPAADGCDQAAELIDPKNPARKLIVKKSQYQLIFELYDLAIEKTDSGS</sequence>
<reference evidence="1" key="1">
    <citation type="submission" date="2019-08" db="EMBL/GenBank/DDBJ databases">
        <authorList>
            <person name="Kucharzyk K."/>
            <person name="Murdoch R.W."/>
            <person name="Higgins S."/>
            <person name="Loffler F."/>
        </authorList>
    </citation>
    <scope>NUCLEOTIDE SEQUENCE</scope>
</reference>
<comment type="caution">
    <text evidence="1">The sequence shown here is derived from an EMBL/GenBank/DDBJ whole genome shotgun (WGS) entry which is preliminary data.</text>
</comment>
<accession>A0A645AAR4</accession>
<gene>
    <name evidence="1" type="ORF">SDC9_97008</name>
</gene>
<dbReference type="AlphaFoldDB" id="A0A645AAR4"/>